<accession>X6LQP2</accession>
<evidence type="ECO:0000313" key="2">
    <source>
        <dbReference type="EMBL" id="ETO03065.1"/>
    </source>
</evidence>
<feature type="non-terminal residue" evidence="2">
    <location>
        <position position="1"/>
    </location>
</feature>
<feature type="non-terminal residue" evidence="2">
    <location>
        <position position="203"/>
    </location>
</feature>
<dbReference type="Proteomes" id="UP000023152">
    <property type="component" value="Unassembled WGS sequence"/>
</dbReference>
<dbReference type="SUPFAM" id="SSF52540">
    <property type="entry name" value="P-loop containing nucleoside triphosphate hydrolases"/>
    <property type="match status" value="1"/>
</dbReference>
<evidence type="ECO:0000313" key="3">
    <source>
        <dbReference type="Proteomes" id="UP000023152"/>
    </source>
</evidence>
<comment type="caution">
    <text evidence="2">The sequence shown here is derived from an EMBL/GenBank/DDBJ whole genome shotgun (WGS) entry which is preliminary data.</text>
</comment>
<reference evidence="2 3" key="1">
    <citation type="journal article" date="2013" name="Curr. Biol.">
        <title>The Genome of the Foraminiferan Reticulomyxa filosa.</title>
        <authorList>
            <person name="Glockner G."/>
            <person name="Hulsmann N."/>
            <person name="Schleicher M."/>
            <person name="Noegel A.A."/>
            <person name="Eichinger L."/>
            <person name="Gallinger C."/>
            <person name="Pawlowski J."/>
            <person name="Sierra R."/>
            <person name="Euteneuer U."/>
            <person name="Pillet L."/>
            <person name="Moustafa A."/>
            <person name="Platzer M."/>
            <person name="Groth M."/>
            <person name="Szafranski K."/>
            <person name="Schliwa M."/>
        </authorList>
    </citation>
    <scope>NUCLEOTIDE SEQUENCE [LARGE SCALE GENOMIC DNA]</scope>
</reference>
<gene>
    <name evidence="2" type="ORF">RFI_34345</name>
</gene>
<sequence>GIQLKSIFQNVMYIDFGWRVAKAMAFFPPVEYLEALPTLKFGQDMPTYAHILKTSFQSSDSRSASALWKKTLSLTQFLLKLDRSIKGLKMKSTIEVKKALNPQYVVDTLIAYLNACICYGQSAKKKIIIFAQNAELCKYVNIAASDIAELCTTNGLHAGAVHYLISPDKYQDTIDAFVNGHLQVLVNVNIVNEGFDLPSVDCI</sequence>
<dbReference type="Pfam" id="PF00271">
    <property type="entry name" value="Helicase_C"/>
    <property type="match status" value="1"/>
</dbReference>
<keyword evidence="3" id="KW-1185">Reference proteome</keyword>
<dbReference type="InterPro" id="IPR001650">
    <property type="entry name" value="Helicase_C-like"/>
</dbReference>
<dbReference type="EMBL" id="ASPP01034235">
    <property type="protein sequence ID" value="ETO03065.1"/>
    <property type="molecule type" value="Genomic_DNA"/>
</dbReference>
<organism evidence="2 3">
    <name type="scientific">Reticulomyxa filosa</name>
    <dbReference type="NCBI Taxonomy" id="46433"/>
    <lineage>
        <taxon>Eukaryota</taxon>
        <taxon>Sar</taxon>
        <taxon>Rhizaria</taxon>
        <taxon>Retaria</taxon>
        <taxon>Foraminifera</taxon>
        <taxon>Monothalamids</taxon>
        <taxon>Reticulomyxidae</taxon>
        <taxon>Reticulomyxa</taxon>
    </lineage>
</organism>
<protein>
    <recommendedName>
        <fullName evidence="1">Helicase C-terminal domain-containing protein</fullName>
    </recommendedName>
</protein>
<proteinExistence type="predicted"/>
<dbReference type="OrthoDB" id="10254363at2759"/>
<feature type="domain" description="Helicase C-terminal" evidence="1">
    <location>
        <begin position="116"/>
        <end position="203"/>
    </location>
</feature>
<dbReference type="InterPro" id="IPR027417">
    <property type="entry name" value="P-loop_NTPase"/>
</dbReference>
<dbReference type="Gene3D" id="3.40.50.300">
    <property type="entry name" value="P-loop containing nucleotide triphosphate hydrolases"/>
    <property type="match status" value="1"/>
</dbReference>
<evidence type="ECO:0000259" key="1">
    <source>
        <dbReference type="Pfam" id="PF00271"/>
    </source>
</evidence>
<dbReference type="AlphaFoldDB" id="X6LQP2"/>
<name>X6LQP2_RETFI</name>